<protein>
    <submittedName>
        <fullName evidence="9">Exosortase family protein XrtF</fullName>
    </submittedName>
</protein>
<reference evidence="9" key="2">
    <citation type="submission" date="2022-04" db="EMBL/GenBank/DDBJ databases">
        <title>Complete Genome Sequence of Flavobacterium sediminilitoris YSM-43, Isolated from a Tidal Sediment.</title>
        <authorList>
            <person name="Lee P.A."/>
        </authorList>
    </citation>
    <scope>NUCLEOTIDE SEQUENCE</scope>
    <source>
        <strain evidence="9">YSM-43</strain>
    </source>
</reference>
<evidence type="ECO:0000313" key="9">
    <source>
        <dbReference type="EMBL" id="UOX35580.1"/>
    </source>
</evidence>
<evidence type="ECO:0000256" key="4">
    <source>
        <dbReference type="ARBA" id="ARBA00022692"/>
    </source>
</evidence>
<keyword evidence="10" id="KW-1185">Reference proteome</keyword>
<gene>
    <name evidence="9" type="primary">xrtF</name>
    <name evidence="9" type="ORF">LXD69_08650</name>
</gene>
<dbReference type="RefSeq" id="WP_246918834.1">
    <property type="nucleotide sequence ID" value="NZ_CP090145.1"/>
</dbReference>
<keyword evidence="2" id="KW-1003">Cell membrane</keyword>
<reference evidence="9" key="1">
    <citation type="submission" date="2021-12" db="EMBL/GenBank/DDBJ databases">
        <authorList>
            <person name="Cha I.-T."/>
            <person name="Lee K.-E."/>
            <person name="Park S.-J."/>
        </authorList>
    </citation>
    <scope>NUCLEOTIDE SEQUENCE</scope>
    <source>
        <strain evidence="9">YSM-43</strain>
    </source>
</reference>
<feature type="transmembrane region" description="Helical" evidence="8">
    <location>
        <begin position="154"/>
        <end position="172"/>
    </location>
</feature>
<dbReference type="InterPro" id="IPR026323">
    <property type="entry name" value="Exosortase-related_prot_XrtF"/>
</dbReference>
<evidence type="ECO:0000256" key="7">
    <source>
        <dbReference type="ARBA" id="ARBA00023136"/>
    </source>
</evidence>
<dbReference type="EMBL" id="CP090145">
    <property type="protein sequence ID" value="UOX35580.1"/>
    <property type="molecule type" value="Genomic_DNA"/>
</dbReference>
<dbReference type="Proteomes" id="UP000830454">
    <property type="component" value="Chromosome"/>
</dbReference>
<feature type="transmembrane region" description="Helical" evidence="8">
    <location>
        <begin position="118"/>
        <end position="142"/>
    </location>
</feature>
<keyword evidence="5" id="KW-0378">Hydrolase</keyword>
<dbReference type="NCBIfam" id="TIGR04178">
    <property type="entry name" value="exo_archaeo"/>
    <property type="match status" value="1"/>
</dbReference>
<keyword evidence="3" id="KW-0645">Protease</keyword>
<name>A0ABY4HRT8_9FLAO</name>
<keyword evidence="7 8" id="KW-0472">Membrane</keyword>
<dbReference type="InterPro" id="IPR019127">
    <property type="entry name" value="Exosortase"/>
</dbReference>
<keyword evidence="4 8" id="KW-0812">Transmembrane</keyword>
<evidence type="ECO:0000256" key="1">
    <source>
        <dbReference type="ARBA" id="ARBA00004651"/>
    </source>
</evidence>
<organism evidence="9 10">
    <name type="scientific">Flavobacterium sediminilitoris</name>
    <dbReference type="NCBI Taxonomy" id="2024526"/>
    <lineage>
        <taxon>Bacteria</taxon>
        <taxon>Pseudomonadati</taxon>
        <taxon>Bacteroidota</taxon>
        <taxon>Flavobacteriia</taxon>
        <taxon>Flavobacteriales</taxon>
        <taxon>Flavobacteriaceae</taxon>
        <taxon>Flavobacterium</taxon>
    </lineage>
</organism>
<feature type="transmembrane region" description="Helical" evidence="8">
    <location>
        <begin position="84"/>
        <end position="106"/>
    </location>
</feature>
<accession>A0ABY4HRT8</accession>
<evidence type="ECO:0000256" key="6">
    <source>
        <dbReference type="ARBA" id="ARBA00022989"/>
    </source>
</evidence>
<evidence type="ECO:0000313" key="10">
    <source>
        <dbReference type="Proteomes" id="UP000830454"/>
    </source>
</evidence>
<feature type="transmembrane region" description="Helical" evidence="8">
    <location>
        <begin position="12"/>
        <end position="32"/>
    </location>
</feature>
<dbReference type="NCBIfam" id="TIGR04128">
    <property type="entry name" value="exoso_Fjoh_1448"/>
    <property type="match status" value="1"/>
</dbReference>
<dbReference type="InterPro" id="IPR026392">
    <property type="entry name" value="Exo/Archaeosortase_dom"/>
</dbReference>
<keyword evidence="6 8" id="KW-1133">Transmembrane helix</keyword>
<evidence type="ECO:0000256" key="2">
    <source>
        <dbReference type="ARBA" id="ARBA00022475"/>
    </source>
</evidence>
<dbReference type="Pfam" id="PF09721">
    <property type="entry name" value="Exosortase_EpsH"/>
    <property type="match status" value="1"/>
</dbReference>
<proteinExistence type="predicted"/>
<sequence>MKLLFSQYRFFFIFLIKFLLFYVVSAFLYALYLNQFNVDLNEVDGFTKSVAKQVYALMHFFNFDCQIIEKQQESFVRLIYNGKFVARVVEGCNAISVMILFVSFVFAFSTSFIRTITYIIIGLVLLHVLNIIRIAFLVYALYHYPEYKEFLHGTIFPLIIYGIMFLLWFFWVTKFSENGKRTV</sequence>
<comment type="subcellular location">
    <subcellularLocation>
        <location evidence="1">Cell membrane</location>
        <topology evidence="1">Multi-pass membrane protein</topology>
    </subcellularLocation>
</comment>
<evidence type="ECO:0000256" key="8">
    <source>
        <dbReference type="SAM" id="Phobius"/>
    </source>
</evidence>
<evidence type="ECO:0000256" key="5">
    <source>
        <dbReference type="ARBA" id="ARBA00022801"/>
    </source>
</evidence>
<evidence type="ECO:0000256" key="3">
    <source>
        <dbReference type="ARBA" id="ARBA00022670"/>
    </source>
</evidence>